<protein>
    <submittedName>
        <fullName evidence="1">Uncharacterized protein</fullName>
    </submittedName>
</protein>
<keyword evidence="2" id="KW-1185">Reference proteome</keyword>
<reference evidence="1 2" key="1">
    <citation type="submission" date="2015-12" db="EMBL/GenBank/DDBJ databases">
        <title>The genome of Folsomia candida.</title>
        <authorList>
            <person name="Faddeeva A."/>
            <person name="Derks M.F."/>
            <person name="Anvar Y."/>
            <person name="Smit S."/>
            <person name="Van Straalen N."/>
            <person name="Roelofs D."/>
        </authorList>
    </citation>
    <scope>NUCLEOTIDE SEQUENCE [LARGE SCALE GENOMIC DNA]</scope>
    <source>
        <strain evidence="1 2">VU population</strain>
        <tissue evidence="1">Whole body</tissue>
    </source>
</reference>
<evidence type="ECO:0000313" key="2">
    <source>
        <dbReference type="Proteomes" id="UP000198287"/>
    </source>
</evidence>
<dbReference type="Proteomes" id="UP000198287">
    <property type="component" value="Unassembled WGS sequence"/>
</dbReference>
<accession>A0A226EQ16</accession>
<organism evidence="1 2">
    <name type="scientific">Folsomia candida</name>
    <name type="common">Springtail</name>
    <dbReference type="NCBI Taxonomy" id="158441"/>
    <lineage>
        <taxon>Eukaryota</taxon>
        <taxon>Metazoa</taxon>
        <taxon>Ecdysozoa</taxon>
        <taxon>Arthropoda</taxon>
        <taxon>Hexapoda</taxon>
        <taxon>Collembola</taxon>
        <taxon>Entomobryomorpha</taxon>
        <taxon>Isotomoidea</taxon>
        <taxon>Isotomidae</taxon>
        <taxon>Proisotominae</taxon>
        <taxon>Folsomia</taxon>
    </lineage>
</organism>
<dbReference type="EMBL" id="LNIX01000002">
    <property type="protein sequence ID" value="OXA59247.1"/>
    <property type="molecule type" value="Genomic_DNA"/>
</dbReference>
<gene>
    <name evidence="1" type="ORF">Fcan01_04071</name>
</gene>
<dbReference type="AlphaFoldDB" id="A0A226EQ16"/>
<evidence type="ECO:0000313" key="1">
    <source>
        <dbReference type="EMBL" id="OXA59247.1"/>
    </source>
</evidence>
<sequence length="129" mass="15442">MVCHHNRPQEIWPQEQPPVPRMNSLKSIEMQRTYYKAKLNFLMAEQDLALEMNYYHNFQDHGRKEEKQIKMEWEVIRAVRQVGIDSLESLMKCHLQILLNALGQRIVERVDTMVEKAYKDYFNMKGVAM</sequence>
<comment type="caution">
    <text evidence="1">The sequence shown here is derived from an EMBL/GenBank/DDBJ whole genome shotgun (WGS) entry which is preliminary data.</text>
</comment>
<proteinExistence type="predicted"/>
<name>A0A226EQ16_FOLCA</name>